<feature type="compositionally biased region" description="Acidic residues" evidence="1">
    <location>
        <begin position="86"/>
        <end position="97"/>
    </location>
</feature>
<keyword evidence="3" id="KW-1185">Reference proteome</keyword>
<gene>
    <name evidence="2" type="ORF">PXEA_LOCUS14130</name>
</gene>
<comment type="caution">
    <text evidence="2">The sequence shown here is derived from an EMBL/GenBank/DDBJ whole genome shotgun (WGS) entry which is preliminary data.</text>
</comment>
<name>A0A448WUM6_9PLAT</name>
<evidence type="ECO:0000313" key="3">
    <source>
        <dbReference type="Proteomes" id="UP000784294"/>
    </source>
</evidence>
<sequence length="193" mass="21300">MNFEVFGTSSLNSDKLDKDPSHLHNCTFCFDAGLNQALFNSLAGLMRRRATTFNRQLQQRRQRYLSSDDDEFSRDRAAGSTIAGAAEDDDFSDDELVTGDNSLVDKEATDGATATVTKPASKGVPLGTSLGQHLEPQGADEEDLTTERQRSLTALLYLRAMSFSFALTDSFMSQAIEHLEEEGEKQSKEESED</sequence>
<evidence type="ECO:0000256" key="1">
    <source>
        <dbReference type="SAM" id="MobiDB-lite"/>
    </source>
</evidence>
<dbReference type="AlphaFoldDB" id="A0A448WUM6"/>
<proteinExistence type="predicted"/>
<dbReference type="EMBL" id="CAAALY010047595">
    <property type="protein sequence ID" value="VEL20690.1"/>
    <property type="molecule type" value="Genomic_DNA"/>
</dbReference>
<protein>
    <submittedName>
        <fullName evidence="2">Uncharacterized protein</fullName>
    </submittedName>
</protein>
<organism evidence="2 3">
    <name type="scientific">Protopolystoma xenopodis</name>
    <dbReference type="NCBI Taxonomy" id="117903"/>
    <lineage>
        <taxon>Eukaryota</taxon>
        <taxon>Metazoa</taxon>
        <taxon>Spiralia</taxon>
        <taxon>Lophotrochozoa</taxon>
        <taxon>Platyhelminthes</taxon>
        <taxon>Monogenea</taxon>
        <taxon>Polyopisthocotylea</taxon>
        <taxon>Polystomatidea</taxon>
        <taxon>Polystomatidae</taxon>
        <taxon>Protopolystoma</taxon>
    </lineage>
</organism>
<reference evidence="2" key="1">
    <citation type="submission" date="2018-11" db="EMBL/GenBank/DDBJ databases">
        <authorList>
            <consortium name="Pathogen Informatics"/>
        </authorList>
    </citation>
    <scope>NUCLEOTIDE SEQUENCE</scope>
</reference>
<dbReference type="Proteomes" id="UP000784294">
    <property type="component" value="Unassembled WGS sequence"/>
</dbReference>
<accession>A0A448WUM6</accession>
<feature type="region of interest" description="Disordered" evidence="1">
    <location>
        <begin position="83"/>
        <end position="146"/>
    </location>
</feature>
<evidence type="ECO:0000313" key="2">
    <source>
        <dbReference type="EMBL" id="VEL20690.1"/>
    </source>
</evidence>